<dbReference type="InterPro" id="IPR045039">
    <property type="entry name" value="NSI-like"/>
</dbReference>
<evidence type="ECO:0000256" key="1">
    <source>
        <dbReference type="ARBA" id="ARBA00022679"/>
    </source>
</evidence>
<dbReference type="PANTHER" id="PTHR43626">
    <property type="entry name" value="ACYL-COA N-ACYLTRANSFERASE"/>
    <property type="match status" value="1"/>
</dbReference>
<keyword evidence="2" id="KW-0012">Acyltransferase</keyword>
<dbReference type="Gene3D" id="3.40.630.30">
    <property type="match status" value="1"/>
</dbReference>
<feature type="domain" description="N-acetyltransferase" evidence="3">
    <location>
        <begin position="1"/>
        <end position="141"/>
    </location>
</feature>
<keyword evidence="1" id="KW-0808">Transferase</keyword>
<evidence type="ECO:0000313" key="5">
    <source>
        <dbReference type="Proteomes" id="UP000819052"/>
    </source>
</evidence>
<dbReference type="PANTHER" id="PTHR43626:SF4">
    <property type="entry name" value="GCN5-RELATED N-ACETYLTRANSFERASE 2, CHLOROPLASTIC"/>
    <property type="match status" value="1"/>
</dbReference>
<proteinExistence type="predicted"/>
<sequence length="144" mass="15940">MTLEWTESPDGIDWDELSALYKIALGDKPAAELAIVFANSRYCCFVRAHGRIVGVGRALADGVDTSYLCDIAVLPEYQGTGLGKQIVARLVARSHGHKKILLYAVPGKEPFYRRFGFRRMATAMALFENEPLARERGYLADDAS</sequence>
<comment type="caution">
    <text evidence="4">The sequence shown here is derived from an EMBL/GenBank/DDBJ whole genome shotgun (WGS) entry which is preliminary data.</text>
</comment>
<gene>
    <name evidence="4" type="ORF">F1609_16430</name>
</gene>
<dbReference type="CDD" id="cd04301">
    <property type="entry name" value="NAT_SF"/>
    <property type="match status" value="1"/>
</dbReference>
<dbReference type="PROSITE" id="PS51186">
    <property type="entry name" value="GNAT"/>
    <property type="match status" value="1"/>
</dbReference>
<accession>A0ABX0MHT4</accession>
<dbReference type="SUPFAM" id="SSF55729">
    <property type="entry name" value="Acyl-CoA N-acyltransferases (Nat)"/>
    <property type="match status" value="1"/>
</dbReference>
<dbReference type="EMBL" id="VVIW01000008">
    <property type="protein sequence ID" value="NHZ41736.1"/>
    <property type="molecule type" value="Genomic_DNA"/>
</dbReference>
<organism evidence="4 5">
    <name type="scientific">Massilia aquatica</name>
    <dbReference type="NCBI Taxonomy" id="2609000"/>
    <lineage>
        <taxon>Bacteria</taxon>
        <taxon>Pseudomonadati</taxon>
        <taxon>Pseudomonadota</taxon>
        <taxon>Betaproteobacteria</taxon>
        <taxon>Burkholderiales</taxon>
        <taxon>Oxalobacteraceae</taxon>
        <taxon>Telluria group</taxon>
        <taxon>Massilia</taxon>
    </lineage>
</organism>
<name>A0ABX0MHT4_9BURK</name>
<reference evidence="4 5" key="1">
    <citation type="submission" date="2019-09" db="EMBL/GenBank/DDBJ databases">
        <title>Taxonomy of Antarctic Massilia spp.: description of Massilia rubra sp. nov., Massilia aquatica sp. nov., Massilia mucilaginosa sp. nov., Massilia frigida sp. nov. isolated from streams, lakes and regoliths.</title>
        <authorList>
            <person name="Holochova P."/>
            <person name="Sedlacek I."/>
            <person name="Kralova S."/>
            <person name="Maslanova I."/>
            <person name="Busse H.-J."/>
            <person name="Stankova E."/>
            <person name="Vrbovska V."/>
            <person name="Kovarovic V."/>
            <person name="Bartak M."/>
            <person name="Svec P."/>
            <person name="Pantucek R."/>
        </authorList>
    </citation>
    <scope>NUCLEOTIDE SEQUENCE [LARGE SCALE GENOMIC DNA]</scope>
    <source>
        <strain evidence="4 5">CCM 8693</strain>
    </source>
</reference>
<dbReference type="InterPro" id="IPR000182">
    <property type="entry name" value="GNAT_dom"/>
</dbReference>
<dbReference type="RefSeq" id="WP_167077486.1">
    <property type="nucleotide sequence ID" value="NZ_VVIW01000008.1"/>
</dbReference>
<dbReference type="InterPro" id="IPR016181">
    <property type="entry name" value="Acyl_CoA_acyltransferase"/>
</dbReference>
<evidence type="ECO:0000259" key="3">
    <source>
        <dbReference type="PROSITE" id="PS51186"/>
    </source>
</evidence>
<evidence type="ECO:0000313" key="4">
    <source>
        <dbReference type="EMBL" id="NHZ41736.1"/>
    </source>
</evidence>
<keyword evidence="5" id="KW-1185">Reference proteome</keyword>
<protein>
    <submittedName>
        <fullName evidence="4">GNAT family N-acetyltransferase</fullName>
    </submittedName>
</protein>
<evidence type="ECO:0000256" key="2">
    <source>
        <dbReference type="ARBA" id="ARBA00023315"/>
    </source>
</evidence>
<dbReference type="Proteomes" id="UP000819052">
    <property type="component" value="Unassembled WGS sequence"/>
</dbReference>
<dbReference type="Pfam" id="PF13508">
    <property type="entry name" value="Acetyltransf_7"/>
    <property type="match status" value="1"/>
</dbReference>